<dbReference type="Gene3D" id="3.40.50.720">
    <property type="entry name" value="NAD(P)-binding Rossmann-like Domain"/>
    <property type="match status" value="1"/>
</dbReference>
<dbReference type="InterPro" id="IPR002347">
    <property type="entry name" value="SDR_fam"/>
</dbReference>
<sequence length="85" mass="9307">IGFTKSIALEVATKGITVNAVALGYIDTGMTRRLPLKMQEELLNRIPVKRFGKPQEVANTVMFLCSEDASYITGQVINVNGGLYM</sequence>
<dbReference type="InterPro" id="IPR050259">
    <property type="entry name" value="SDR"/>
</dbReference>
<reference evidence="2" key="1">
    <citation type="journal article" date="2014" name="Front. Microbiol.">
        <title>High frequency of phylogenetically diverse reductive dehalogenase-homologous genes in deep subseafloor sedimentary metagenomes.</title>
        <authorList>
            <person name="Kawai M."/>
            <person name="Futagami T."/>
            <person name="Toyoda A."/>
            <person name="Takaki Y."/>
            <person name="Nishi S."/>
            <person name="Hori S."/>
            <person name="Arai W."/>
            <person name="Tsubouchi T."/>
            <person name="Morono Y."/>
            <person name="Uchiyama I."/>
            <person name="Ito T."/>
            <person name="Fujiyama A."/>
            <person name="Inagaki F."/>
            <person name="Takami H."/>
        </authorList>
    </citation>
    <scope>NUCLEOTIDE SEQUENCE</scope>
    <source>
        <strain evidence="2">Expedition CK06-06</strain>
    </source>
</reference>
<dbReference type="PANTHER" id="PTHR42879:SF2">
    <property type="entry name" value="3-OXOACYL-[ACYL-CARRIER-PROTEIN] REDUCTASE FABG"/>
    <property type="match status" value="1"/>
</dbReference>
<evidence type="ECO:0000313" key="2">
    <source>
        <dbReference type="EMBL" id="GAI07354.1"/>
    </source>
</evidence>
<dbReference type="InterPro" id="IPR036291">
    <property type="entry name" value="NAD(P)-bd_dom_sf"/>
</dbReference>
<proteinExistence type="inferred from homology"/>
<organism evidence="2">
    <name type="scientific">marine sediment metagenome</name>
    <dbReference type="NCBI Taxonomy" id="412755"/>
    <lineage>
        <taxon>unclassified sequences</taxon>
        <taxon>metagenomes</taxon>
        <taxon>ecological metagenomes</taxon>
    </lineage>
</organism>
<feature type="non-terminal residue" evidence="2">
    <location>
        <position position="1"/>
    </location>
</feature>
<evidence type="ECO:0000256" key="1">
    <source>
        <dbReference type="ARBA" id="ARBA00006484"/>
    </source>
</evidence>
<name>X1MLU6_9ZZZZ</name>
<dbReference type="AlphaFoldDB" id="X1MLU6"/>
<accession>X1MLU6</accession>
<comment type="similarity">
    <text evidence="1">Belongs to the short-chain dehydrogenases/reductases (SDR) family.</text>
</comment>
<dbReference type="SUPFAM" id="SSF51735">
    <property type="entry name" value="NAD(P)-binding Rossmann-fold domains"/>
    <property type="match status" value="1"/>
</dbReference>
<evidence type="ECO:0008006" key="3">
    <source>
        <dbReference type="Google" id="ProtNLM"/>
    </source>
</evidence>
<dbReference type="EMBL" id="BARV01011389">
    <property type="protein sequence ID" value="GAI07354.1"/>
    <property type="molecule type" value="Genomic_DNA"/>
</dbReference>
<protein>
    <recommendedName>
        <fullName evidence="3">Beta-ketoacyl-ACP reductase</fullName>
    </recommendedName>
</protein>
<dbReference type="Pfam" id="PF13561">
    <property type="entry name" value="adh_short_C2"/>
    <property type="match status" value="1"/>
</dbReference>
<gene>
    <name evidence="2" type="ORF">S06H3_21625</name>
</gene>
<dbReference type="PRINTS" id="PR00081">
    <property type="entry name" value="GDHRDH"/>
</dbReference>
<dbReference type="PANTHER" id="PTHR42879">
    <property type="entry name" value="3-OXOACYL-(ACYL-CARRIER-PROTEIN) REDUCTASE"/>
    <property type="match status" value="1"/>
</dbReference>
<comment type="caution">
    <text evidence="2">The sequence shown here is derived from an EMBL/GenBank/DDBJ whole genome shotgun (WGS) entry which is preliminary data.</text>
</comment>